<dbReference type="Pfam" id="PF20684">
    <property type="entry name" value="Fung_rhodopsin"/>
    <property type="match status" value="1"/>
</dbReference>
<feature type="transmembrane region" description="Helical" evidence="7">
    <location>
        <begin position="72"/>
        <end position="94"/>
    </location>
</feature>
<evidence type="ECO:0000256" key="4">
    <source>
        <dbReference type="ARBA" id="ARBA00023136"/>
    </source>
</evidence>
<feature type="domain" description="Rhodopsin" evidence="8">
    <location>
        <begin position="56"/>
        <end position="299"/>
    </location>
</feature>
<keyword evidence="2 7" id="KW-0812">Transmembrane</keyword>
<feature type="transmembrane region" description="Helical" evidence="7">
    <location>
        <begin position="235"/>
        <end position="253"/>
    </location>
</feature>
<keyword evidence="10" id="KW-1185">Reference proteome</keyword>
<comment type="subcellular location">
    <subcellularLocation>
        <location evidence="1">Membrane</location>
        <topology evidence="1">Multi-pass membrane protein</topology>
    </subcellularLocation>
</comment>
<feature type="transmembrane region" description="Helical" evidence="7">
    <location>
        <begin position="152"/>
        <end position="170"/>
    </location>
</feature>
<dbReference type="HOGENOM" id="CLU_036823_0_0_1"/>
<dbReference type="OrthoDB" id="5329176at2759"/>
<feature type="region of interest" description="Disordered" evidence="6">
    <location>
        <begin position="443"/>
        <end position="469"/>
    </location>
</feature>
<dbReference type="OMA" id="ATWSICI"/>
<protein>
    <recommendedName>
        <fullName evidence="8">Rhodopsin domain-containing protein</fullName>
    </recommendedName>
</protein>
<evidence type="ECO:0000256" key="2">
    <source>
        <dbReference type="ARBA" id="ARBA00022692"/>
    </source>
</evidence>
<evidence type="ECO:0000256" key="3">
    <source>
        <dbReference type="ARBA" id="ARBA00022989"/>
    </source>
</evidence>
<feature type="transmembrane region" description="Helical" evidence="7">
    <location>
        <begin position="203"/>
        <end position="223"/>
    </location>
</feature>
<dbReference type="STRING" id="1284197.S8A5P7"/>
<name>S8A5P7_DACHA</name>
<dbReference type="InterPro" id="IPR052337">
    <property type="entry name" value="SAT4-like"/>
</dbReference>
<evidence type="ECO:0000256" key="7">
    <source>
        <dbReference type="SAM" id="Phobius"/>
    </source>
</evidence>
<proteinExistence type="inferred from homology"/>
<dbReference type="AlphaFoldDB" id="S8A5P7"/>
<dbReference type="PANTHER" id="PTHR33048:SF123">
    <property type="entry name" value="INTEGRAL MEMBRANE PROTEIN"/>
    <property type="match status" value="1"/>
</dbReference>
<comment type="similarity">
    <text evidence="5">Belongs to the SAT4 family.</text>
</comment>
<evidence type="ECO:0000259" key="8">
    <source>
        <dbReference type="Pfam" id="PF20684"/>
    </source>
</evidence>
<feature type="transmembrane region" description="Helical" evidence="7">
    <location>
        <begin position="40"/>
        <end position="60"/>
    </location>
</feature>
<dbReference type="PANTHER" id="PTHR33048">
    <property type="entry name" value="PTH11-LIKE INTEGRAL MEMBRANE PROTEIN (AFU_ORTHOLOGUE AFUA_5G11245)"/>
    <property type="match status" value="1"/>
</dbReference>
<dbReference type="Proteomes" id="UP000015100">
    <property type="component" value="Unassembled WGS sequence"/>
</dbReference>
<accession>S8A5P7</accession>
<dbReference type="GO" id="GO:0016020">
    <property type="term" value="C:membrane"/>
    <property type="evidence" value="ECO:0007669"/>
    <property type="project" value="UniProtKB-SubCell"/>
</dbReference>
<gene>
    <name evidence="9" type="ORF">H072_10028</name>
</gene>
<reference evidence="10" key="2">
    <citation type="submission" date="2013-04" db="EMBL/GenBank/DDBJ databases">
        <title>Genomic mechanisms accounting for the adaptation to parasitism in nematode-trapping fungi.</title>
        <authorList>
            <person name="Ahren D.G."/>
        </authorList>
    </citation>
    <scope>NUCLEOTIDE SEQUENCE [LARGE SCALE GENOMIC DNA]</scope>
    <source>
        <strain evidence="10">CBS 200.50</strain>
    </source>
</reference>
<evidence type="ECO:0000313" key="10">
    <source>
        <dbReference type="Proteomes" id="UP000015100"/>
    </source>
</evidence>
<evidence type="ECO:0000256" key="5">
    <source>
        <dbReference type="ARBA" id="ARBA00038359"/>
    </source>
</evidence>
<dbReference type="InterPro" id="IPR049326">
    <property type="entry name" value="Rhodopsin_dom_fungi"/>
</dbReference>
<comment type="caution">
    <text evidence="9">The sequence shown here is derived from an EMBL/GenBank/DDBJ whole genome shotgun (WGS) entry which is preliminary data.</text>
</comment>
<keyword evidence="3 7" id="KW-1133">Transmembrane helix</keyword>
<organism evidence="9 10">
    <name type="scientific">Dactylellina haptotyla (strain CBS 200.50)</name>
    <name type="common">Nematode-trapping fungus</name>
    <name type="synonym">Monacrosporium haptotylum</name>
    <dbReference type="NCBI Taxonomy" id="1284197"/>
    <lineage>
        <taxon>Eukaryota</taxon>
        <taxon>Fungi</taxon>
        <taxon>Dikarya</taxon>
        <taxon>Ascomycota</taxon>
        <taxon>Pezizomycotina</taxon>
        <taxon>Orbiliomycetes</taxon>
        <taxon>Orbiliales</taxon>
        <taxon>Orbiliaceae</taxon>
        <taxon>Dactylellina</taxon>
    </lineage>
</organism>
<dbReference type="eggNOG" id="ENOG502R968">
    <property type="taxonomic scope" value="Eukaryota"/>
</dbReference>
<keyword evidence="4 7" id="KW-0472">Membrane</keyword>
<sequence>MSVNDTLHTHSTGNLAHDPEYNLPVRPVHDCAEDRKTQYLVLYAICHSLSAVFVGLRIYTRVFIVKYFGRDDIWILISMVIGNGIVTYDLIFVFEHAQGVHVGCINPDTLVKVLKIKYIGDPFFSVALQTVRMSLLTFYLRLSAGPTFRKIVVGSMIATWSICIIFLVIFELGCIPPSKAWSLEVIYANTYDRYCLNKWALSWAWSVFAILCDCWVLLLPVKMLMALRIGWKEKIIVLGIFGIGSLACIASIIRIPALKFLYQSPDPLWDQYIVTVCSTVEWNLCVMAACCPALKPLVTKMFPHLLKMVSQGGSLRSRPVTENGSIRMVDPSVLETGATTLVSSNDPRSSSIPHSPSKMRKISMLIPSGRLNELGMAPQMPPGERFGWQRFISFFRRKESITGQDPAHIGHSEASDRAGPNVGFWGNRNWDMDMNHNDYCVNPNYRHQLPQRSRKSSRKDSIDDYHAPT</sequence>
<evidence type="ECO:0000256" key="6">
    <source>
        <dbReference type="SAM" id="MobiDB-lite"/>
    </source>
</evidence>
<evidence type="ECO:0000313" key="9">
    <source>
        <dbReference type="EMBL" id="EPS36441.1"/>
    </source>
</evidence>
<reference evidence="9 10" key="1">
    <citation type="journal article" date="2013" name="PLoS Genet.">
        <title>Genomic mechanisms accounting for the adaptation to parasitism in nematode-trapping fungi.</title>
        <authorList>
            <person name="Meerupati T."/>
            <person name="Andersson K.M."/>
            <person name="Friman E."/>
            <person name="Kumar D."/>
            <person name="Tunlid A."/>
            <person name="Ahren D."/>
        </authorList>
    </citation>
    <scope>NUCLEOTIDE SEQUENCE [LARGE SCALE GENOMIC DNA]</scope>
    <source>
        <strain evidence="9 10">CBS 200.50</strain>
    </source>
</reference>
<dbReference type="EMBL" id="AQGS01000906">
    <property type="protein sequence ID" value="EPS36441.1"/>
    <property type="molecule type" value="Genomic_DNA"/>
</dbReference>
<feature type="compositionally biased region" description="Basic and acidic residues" evidence="6">
    <location>
        <begin position="458"/>
        <end position="469"/>
    </location>
</feature>
<evidence type="ECO:0000256" key="1">
    <source>
        <dbReference type="ARBA" id="ARBA00004141"/>
    </source>
</evidence>